<comment type="caution">
    <text evidence="2">The sequence shown here is derived from an EMBL/GenBank/DDBJ whole genome shotgun (WGS) entry which is preliminary data.</text>
</comment>
<evidence type="ECO:0000313" key="2">
    <source>
        <dbReference type="EMBL" id="PSB27841.1"/>
    </source>
</evidence>
<proteinExistence type="predicted"/>
<evidence type="ECO:0000313" key="3">
    <source>
        <dbReference type="Proteomes" id="UP000239576"/>
    </source>
</evidence>
<dbReference type="OrthoDB" id="425457at2"/>
<dbReference type="AlphaFoldDB" id="A0A2T1E541"/>
<feature type="region of interest" description="Disordered" evidence="1">
    <location>
        <begin position="1"/>
        <end position="28"/>
    </location>
</feature>
<sequence length="118" mass="12762">MDPLVHSPSFTSGSIDDREAKAMSTEPPSFFRLLPPERVGLNGEYDHRGLAKRVDRALRQAFPPQALEQLTVVQRGRVVVFTGRVPKACLLHQFAAVAASVSGATAVEAHGVRVTARS</sequence>
<accession>A0A2T1E541</accession>
<organism evidence="2 3">
    <name type="scientific">Stenomitos frigidus ULC18</name>
    <dbReference type="NCBI Taxonomy" id="2107698"/>
    <lineage>
        <taxon>Bacteria</taxon>
        <taxon>Bacillati</taxon>
        <taxon>Cyanobacteriota</taxon>
        <taxon>Cyanophyceae</taxon>
        <taxon>Leptolyngbyales</taxon>
        <taxon>Leptolyngbyaceae</taxon>
        <taxon>Stenomitos</taxon>
    </lineage>
</organism>
<dbReference type="EMBL" id="PVWK01000084">
    <property type="protein sequence ID" value="PSB27841.1"/>
    <property type="molecule type" value="Genomic_DNA"/>
</dbReference>
<name>A0A2T1E541_9CYAN</name>
<reference evidence="2 3" key="2">
    <citation type="submission" date="2018-03" db="EMBL/GenBank/DDBJ databases">
        <title>The ancient ancestry and fast evolution of plastids.</title>
        <authorList>
            <person name="Moore K.R."/>
            <person name="Magnabosco C."/>
            <person name="Momper L."/>
            <person name="Gold D.A."/>
            <person name="Bosak T."/>
            <person name="Fournier G.P."/>
        </authorList>
    </citation>
    <scope>NUCLEOTIDE SEQUENCE [LARGE SCALE GENOMIC DNA]</scope>
    <source>
        <strain evidence="2 3">ULC18</strain>
    </source>
</reference>
<dbReference type="RefSeq" id="WP_106257251.1">
    <property type="nucleotide sequence ID" value="NZ_CAWNSW010000089.1"/>
</dbReference>
<protein>
    <submittedName>
        <fullName evidence="2">Phospholipid-binding protein</fullName>
    </submittedName>
</protein>
<gene>
    <name evidence="2" type="ORF">C7B82_15795</name>
</gene>
<evidence type="ECO:0000256" key="1">
    <source>
        <dbReference type="SAM" id="MobiDB-lite"/>
    </source>
</evidence>
<reference evidence="3" key="1">
    <citation type="submission" date="2018-02" db="EMBL/GenBank/DDBJ databases">
        <authorList>
            <person name="Moore K."/>
            <person name="Momper L."/>
        </authorList>
    </citation>
    <scope>NUCLEOTIDE SEQUENCE [LARGE SCALE GENOMIC DNA]</scope>
    <source>
        <strain evidence="3">ULC18</strain>
    </source>
</reference>
<keyword evidence="3" id="KW-1185">Reference proteome</keyword>
<dbReference type="Proteomes" id="UP000239576">
    <property type="component" value="Unassembled WGS sequence"/>
</dbReference>